<keyword evidence="1" id="KW-0812">Transmembrane</keyword>
<name>A0ABW2BPB2_9HYPH</name>
<keyword evidence="3" id="KW-1185">Reference proteome</keyword>
<reference evidence="3" key="1">
    <citation type="journal article" date="2019" name="Int. J. Syst. Evol. Microbiol.">
        <title>The Global Catalogue of Microorganisms (GCM) 10K type strain sequencing project: providing services to taxonomists for standard genome sequencing and annotation.</title>
        <authorList>
            <consortium name="The Broad Institute Genomics Platform"/>
            <consortium name="The Broad Institute Genome Sequencing Center for Infectious Disease"/>
            <person name="Wu L."/>
            <person name="Ma J."/>
        </authorList>
    </citation>
    <scope>NUCLEOTIDE SEQUENCE [LARGE SCALE GENOMIC DNA]</scope>
    <source>
        <strain evidence="3">CCUG 48316</strain>
    </source>
</reference>
<keyword evidence="1" id="KW-1133">Transmembrane helix</keyword>
<gene>
    <name evidence="2" type="ORF">ACFQE0_23710</name>
</gene>
<dbReference type="Proteomes" id="UP001596292">
    <property type="component" value="Unassembled WGS sequence"/>
</dbReference>
<evidence type="ECO:0000256" key="1">
    <source>
        <dbReference type="SAM" id="Phobius"/>
    </source>
</evidence>
<evidence type="ECO:0000313" key="2">
    <source>
        <dbReference type="EMBL" id="MFC6792308.1"/>
    </source>
</evidence>
<evidence type="ECO:0000313" key="3">
    <source>
        <dbReference type="Proteomes" id="UP001596292"/>
    </source>
</evidence>
<feature type="transmembrane region" description="Helical" evidence="1">
    <location>
        <begin position="40"/>
        <end position="59"/>
    </location>
</feature>
<keyword evidence="1" id="KW-0472">Membrane</keyword>
<sequence>MIVVPFIALCFSVPVAMCLCMLWIATTGHADLTLMPREAMVLAASTALISFALALLSRIQRR</sequence>
<dbReference type="RefSeq" id="WP_378974043.1">
    <property type="nucleotide sequence ID" value="NZ_JBHSWN010000001.1"/>
</dbReference>
<organism evidence="2 3">
    <name type="scientific">Methylobacterium komagatae</name>
    <dbReference type="NCBI Taxonomy" id="374425"/>
    <lineage>
        <taxon>Bacteria</taxon>
        <taxon>Pseudomonadati</taxon>
        <taxon>Pseudomonadota</taxon>
        <taxon>Alphaproteobacteria</taxon>
        <taxon>Hyphomicrobiales</taxon>
        <taxon>Methylobacteriaceae</taxon>
        <taxon>Methylobacterium</taxon>
    </lineage>
</organism>
<proteinExistence type="predicted"/>
<accession>A0ABW2BPB2</accession>
<evidence type="ECO:0008006" key="4">
    <source>
        <dbReference type="Google" id="ProtNLM"/>
    </source>
</evidence>
<protein>
    <recommendedName>
        <fullName evidence="4">Histidine kinase</fullName>
    </recommendedName>
</protein>
<comment type="caution">
    <text evidence="2">The sequence shown here is derived from an EMBL/GenBank/DDBJ whole genome shotgun (WGS) entry which is preliminary data.</text>
</comment>
<dbReference type="EMBL" id="JBHSWN010000001">
    <property type="protein sequence ID" value="MFC6792308.1"/>
    <property type="molecule type" value="Genomic_DNA"/>
</dbReference>